<dbReference type="Proteomes" id="UP000076871">
    <property type="component" value="Unassembled WGS sequence"/>
</dbReference>
<reference evidence="8 9" key="1">
    <citation type="journal article" date="2016" name="Mol. Biol. Evol.">
        <title>Comparative Genomics of Early-Diverging Mushroom-Forming Fungi Provides Insights into the Origins of Lignocellulose Decay Capabilities.</title>
        <authorList>
            <person name="Nagy L.G."/>
            <person name="Riley R."/>
            <person name="Tritt A."/>
            <person name="Adam C."/>
            <person name="Daum C."/>
            <person name="Floudas D."/>
            <person name="Sun H."/>
            <person name="Yadav J.S."/>
            <person name="Pangilinan J."/>
            <person name="Larsson K.H."/>
            <person name="Matsuura K."/>
            <person name="Barry K."/>
            <person name="Labutti K."/>
            <person name="Kuo R."/>
            <person name="Ohm R.A."/>
            <person name="Bhattacharya S.S."/>
            <person name="Shirouzu T."/>
            <person name="Yoshinaga Y."/>
            <person name="Martin F.M."/>
            <person name="Grigoriev I.V."/>
            <person name="Hibbett D.S."/>
        </authorList>
    </citation>
    <scope>NUCLEOTIDE SEQUENCE [LARGE SCALE GENOMIC DNA]</scope>
    <source>
        <strain evidence="8 9">93-53</strain>
    </source>
</reference>
<dbReference type="PANTHER" id="PTHR13257:SF0">
    <property type="entry name" value="NUCLEAR PORE COMPLEX PROTEIN NUP88"/>
    <property type="match status" value="1"/>
</dbReference>
<dbReference type="GeneID" id="63822416"/>
<dbReference type="InterPro" id="IPR011044">
    <property type="entry name" value="Quino_amine_DH_bsu"/>
</dbReference>
<keyword evidence="5" id="KW-0811">Translocation</keyword>
<dbReference type="GO" id="GO:0006606">
    <property type="term" value="P:protein import into nucleus"/>
    <property type="evidence" value="ECO:0007669"/>
    <property type="project" value="TreeGrafter"/>
</dbReference>
<dbReference type="SUPFAM" id="SSF50969">
    <property type="entry name" value="YVTN repeat-like/Quinoprotein amine dehydrogenase"/>
    <property type="match status" value="1"/>
</dbReference>
<evidence type="ECO:0000256" key="4">
    <source>
        <dbReference type="ARBA" id="ARBA00022927"/>
    </source>
</evidence>
<dbReference type="GO" id="GO:0000056">
    <property type="term" value="P:ribosomal small subunit export from nucleus"/>
    <property type="evidence" value="ECO:0007669"/>
    <property type="project" value="InterPro"/>
</dbReference>
<dbReference type="RefSeq" id="XP_040770340.1">
    <property type="nucleotide sequence ID" value="XM_040905386.1"/>
</dbReference>
<name>A0A165IB10_9APHY</name>
<dbReference type="PANTHER" id="PTHR13257">
    <property type="entry name" value="NUCLEOPORIN NUP84-RELATED"/>
    <property type="match status" value="1"/>
</dbReference>
<dbReference type="GO" id="GO:0017056">
    <property type="term" value="F:structural constituent of nuclear pore"/>
    <property type="evidence" value="ECO:0007669"/>
    <property type="project" value="InterPro"/>
</dbReference>
<evidence type="ECO:0000256" key="2">
    <source>
        <dbReference type="ARBA" id="ARBA00022448"/>
    </source>
</evidence>
<keyword evidence="2" id="KW-0813">Transport</keyword>
<dbReference type="GO" id="GO:0006406">
    <property type="term" value="P:mRNA export from nucleus"/>
    <property type="evidence" value="ECO:0007669"/>
    <property type="project" value="TreeGrafter"/>
</dbReference>
<dbReference type="FunCoup" id="A0A165IB10">
    <property type="interactions" value="20"/>
</dbReference>
<keyword evidence="9" id="KW-1185">Reference proteome</keyword>
<evidence type="ECO:0008006" key="10">
    <source>
        <dbReference type="Google" id="ProtNLM"/>
    </source>
</evidence>
<keyword evidence="6" id="KW-0906">Nuclear pore complex</keyword>
<keyword evidence="3" id="KW-0509">mRNA transport</keyword>
<dbReference type="EMBL" id="KV427605">
    <property type="protein sequence ID" value="KZT12830.1"/>
    <property type="molecule type" value="Genomic_DNA"/>
</dbReference>
<evidence type="ECO:0000256" key="3">
    <source>
        <dbReference type="ARBA" id="ARBA00022816"/>
    </source>
</evidence>
<evidence type="ECO:0000256" key="1">
    <source>
        <dbReference type="ARBA" id="ARBA00004567"/>
    </source>
</evidence>
<dbReference type="OrthoDB" id="341482at2759"/>
<dbReference type="InParanoid" id="A0A165IB10"/>
<evidence type="ECO:0000313" key="8">
    <source>
        <dbReference type="EMBL" id="KZT12830.1"/>
    </source>
</evidence>
<dbReference type="STRING" id="1314785.A0A165IB10"/>
<evidence type="ECO:0000256" key="6">
    <source>
        <dbReference type="ARBA" id="ARBA00023132"/>
    </source>
</evidence>
<evidence type="ECO:0000313" key="9">
    <source>
        <dbReference type="Proteomes" id="UP000076871"/>
    </source>
</evidence>
<dbReference type="AlphaFoldDB" id="A0A165IB10"/>
<dbReference type="GO" id="GO:0000055">
    <property type="term" value="P:ribosomal large subunit export from nucleus"/>
    <property type="evidence" value="ECO:0007669"/>
    <property type="project" value="InterPro"/>
</dbReference>
<dbReference type="GO" id="GO:0005643">
    <property type="term" value="C:nuclear pore"/>
    <property type="evidence" value="ECO:0007669"/>
    <property type="project" value="UniProtKB-SubCell"/>
</dbReference>
<dbReference type="InterPro" id="IPR019321">
    <property type="entry name" value="Nucleoporin_Nup88"/>
</dbReference>
<keyword evidence="7" id="KW-0539">Nucleus</keyword>
<dbReference type="Pfam" id="PF10168">
    <property type="entry name" value="Nup88"/>
    <property type="match status" value="1"/>
</dbReference>
<keyword evidence="4" id="KW-0653">Protein transport</keyword>
<sequence>MDNDADWSALLKDHPIFSHSPSAADSSVKAGASLELSLGSLCDFTKIDPQRDGPAPSGRRQVMIIKDSELIVAVGHEIRMTTLSESRFGGSARNSYKILHTPNLEFDIHEIALSPHGKLLVVAGAFQVAVVVLPRAGFTKLVPSTIDCKCVQVGQFYHAADTSPPIAKIEWHPWGEGGTTLMVMTTDGKLREYDISRDTEEPQQVLSFVPEKKKNSYIAVDESEREVASFTLGKGRADWGPLTVYAIMKSGDIYAICPYMPRHAEIPSSYVHSLECFVSSKQQYLSRSQDEGSHADSLSDLYEHQHKYVSALVKQLPPGTVYPAAPRTIRMYPPTVVKNIPVRQGPFLLQPSPRSLEGSDGGDATDIAYMAFGSDIEEEFEGETERLGVIVAAFQDGRVDVYLDVEKVEARWEHKKHPDSDLPMLAVYETIDLGIVDMLSKVATSTSESALLDLIQANHPVFLSDPIHDDMIYVYHAFGVHALQLGPVLRSLAHALRNVDNENDLQYSVQDSAGTDVQPILLTFSIERKSSNPVIGVSIPDDVYPTYSIFILTSTMRIEISPLNLRSDMPFSLMAESPSVSKEEGPFALSLPAAGPPAYISLLGLEPYTPPSNVSKSSSPRVSLPPSLSPRGEFMVTPDTLRYLGTVVERITRQLSEINVAYHDAVVRQELQKQEFDQQREKCKEMFDLVESLKGPRVTATKEKIDKLKEAQNSLMARMDRTFQLLMKQASPELSESETKWFEELRSMKAEVAGVSKYDENSLAYRIRLLQREVDRLLPQLKEMKEKERLRKNRLLDSGETLGVSQAFELGKRTNTERAKIDSIENEIMKLAAKLDVTLGRPPQLQGPAIQES</sequence>
<comment type="subcellular location">
    <subcellularLocation>
        <location evidence="1">Nucleus</location>
        <location evidence="1">Nuclear pore complex</location>
    </subcellularLocation>
</comment>
<protein>
    <recommendedName>
        <fullName evidence="10">Nucleoporin nup82</fullName>
    </recommendedName>
</protein>
<gene>
    <name evidence="8" type="ORF">LAESUDRAFT_668845</name>
</gene>
<evidence type="ECO:0000256" key="5">
    <source>
        <dbReference type="ARBA" id="ARBA00023010"/>
    </source>
</evidence>
<evidence type="ECO:0000256" key="7">
    <source>
        <dbReference type="ARBA" id="ARBA00023242"/>
    </source>
</evidence>
<proteinExistence type="predicted"/>
<accession>A0A165IB10</accession>
<organism evidence="8 9">
    <name type="scientific">Laetiporus sulphureus 93-53</name>
    <dbReference type="NCBI Taxonomy" id="1314785"/>
    <lineage>
        <taxon>Eukaryota</taxon>
        <taxon>Fungi</taxon>
        <taxon>Dikarya</taxon>
        <taxon>Basidiomycota</taxon>
        <taxon>Agaricomycotina</taxon>
        <taxon>Agaricomycetes</taxon>
        <taxon>Polyporales</taxon>
        <taxon>Laetiporus</taxon>
    </lineage>
</organism>
<dbReference type="InterPro" id="IPR037700">
    <property type="entry name" value="NUP88/NUP82"/>
</dbReference>